<proteinExistence type="predicted"/>
<dbReference type="InterPro" id="IPR036872">
    <property type="entry name" value="CH_dom_sf"/>
</dbReference>
<feature type="region of interest" description="Disordered" evidence="1">
    <location>
        <begin position="889"/>
        <end position="999"/>
    </location>
</feature>
<sequence length="1064" mass="114919">MSLHAARGGPHEDLSWSAIGRRAPRDVVTFGDREGGGGMRSAQQGPGAVRVDEASSASTFRELDEAFLQTQTKIWLGEVLHLRFGEDALVADLLADGELLFQVSKVLWKMLLKNNREQLKQSKVYIYERLSFGRSSGKYMPYSKVDSFLKICQILGLAGIDLFTPSDVVEKRNVRKVCICIRSVSKKSLILHLNVPDFDVVTYTISMPNYVVGGIRRNLEQTQYSSSSSSGYSPCARSKVLQQQIIFGGQNDQHEDTHYDSDEAESKLSLLEPEDSVNEDNFAAVLSQFNDAHNKGSEGYGESGCGKHGEKSLAESVGSLNIGIIDFEFMDSTPLIHDKESCSLLEPEDSVNEDNFAAVLSKFNDAPNKESKGYGESGRGKHGEKSLAESVGSLNIGIVDSEFMDSSPLIHDKESCSPLEPEGSVNEDNFTAVLSQFNDAPNKESEGYGESGCGKHGEKSLVESVGSLNIGIVDSEFMDSSPLIHDKESCSPLEPEDSVNEDNFAAVLSQFNDAPNKESEGYGESGRGKHGEKSLAESVGSLNIGIIDSEFMDSSPLIHDKESCFPLEPEGSVNEDNFTAVLSQFNDAPNKESEGYGESGCGKHGEKSLVESVGSLNIGIVDSEFMDSSPLIHDKESCSPLEPEDSVNEDNFTAVLSQFNDAPNKESEAYGESGCGKHGENSLDESVGSLNIGVIDSEFMDSSPLIHDKESCSPLEPEDSVNEDNFAAVLSQYSDGPNEGNEGYGESGHYKHEEKSLDESVGSLTIGIIDSEFMDSSRPIHDKESCSTGSAADQCSRTIPAKYELSSEESDSTGSHLVFDSGKNYLELNNHSVTDLERIYNGHATSVDQYVRGNGETLADHPKKEEAGLQKDTGTIAQHRDTLACDGESVCSSCEEPRRGLNGEPSDFSSESHSRLTPTHNTGGKLSMVSEHPVHNMESDMTGMASDSTNPELNPEASTRNEMDGSRSTDNPVEPENVAQDSATRGRPEGDAPRSGKGVLRSVAGGITLVGAVFFMFHLRRSKGGSFATVIPSLSGKSARSNARARNMGRENVPDAYPGGRLKA</sequence>
<dbReference type="AlphaFoldDB" id="A0A1D6L157"/>
<feature type="region of interest" description="Disordered" evidence="1">
    <location>
        <begin position="511"/>
        <end position="534"/>
    </location>
</feature>
<dbReference type="IntAct" id="A0A1D6L157">
    <property type="interactions" value="60"/>
</dbReference>
<dbReference type="PANTHER" id="PTHR46756:SF18">
    <property type="entry name" value="GAS2-LIKE PROTEIN PICKLED EGGS"/>
    <property type="match status" value="1"/>
</dbReference>
<feature type="region of interest" description="Disordered" evidence="1">
    <location>
        <begin position="732"/>
        <end position="756"/>
    </location>
</feature>
<feature type="compositionally biased region" description="Basic and acidic residues" evidence="1">
    <location>
        <begin position="984"/>
        <end position="994"/>
    </location>
</feature>
<feature type="region of interest" description="Disordered" evidence="1">
    <location>
        <begin position="1039"/>
        <end position="1064"/>
    </location>
</feature>
<dbReference type="OrthoDB" id="21595at2759"/>
<feature type="compositionally biased region" description="Polar residues" evidence="1">
    <location>
        <begin position="945"/>
        <end position="958"/>
    </location>
</feature>
<evidence type="ECO:0000313" key="2">
    <source>
        <dbReference type="EMBL" id="ONM08279.1"/>
    </source>
</evidence>
<dbReference type="InParanoid" id="A0A1D6L157"/>
<evidence type="ECO:0000256" key="1">
    <source>
        <dbReference type="SAM" id="MobiDB-lite"/>
    </source>
</evidence>
<dbReference type="EMBL" id="CM007647">
    <property type="protein sequence ID" value="ONM08279.1"/>
    <property type="molecule type" value="Genomic_DNA"/>
</dbReference>
<organism evidence="2">
    <name type="scientific">Zea mays</name>
    <name type="common">Maize</name>
    <dbReference type="NCBI Taxonomy" id="4577"/>
    <lineage>
        <taxon>Eukaryota</taxon>
        <taxon>Viridiplantae</taxon>
        <taxon>Streptophyta</taxon>
        <taxon>Embryophyta</taxon>
        <taxon>Tracheophyta</taxon>
        <taxon>Spermatophyta</taxon>
        <taxon>Magnoliopsida</taxon>
        <taxon>Liliopsida</taxon>
        <taxon>Poales</taxon>
        <taxon>Poaceae</taxon>
        <taxon>PACMAD clade</taxon>
        <taxon>Panicoideae</taxon>
        <taxon>Andropogonodae</taxon>
        <taxon>Andropogoneae</taxon>
        <taxon>Tripsacinae</taxon>
        <taxon>Zea</taxon>
    </lineage>
</organism>
<dbReference type="CDD" id="cd00014">
    <property type="entry name" value="CH_SF"/>
    <property type="match status" value="1"/>
</dbReference>
<protein>
    <submittedName>
        <fullName evidence="2">Opaque endosperm10</fullName>
    </submittedName>
</protein>
<dbReference type="SUPFAM" id="SSF47576">
    <property type="entry name" value="Calponin-homology domain, CH-domain"/>
    <property type="match status" value="1"/>
</dbReference>
<feature type="compositionally biased region" description="Basic and acidic residues" evidence="1">
    <location>
        <begin position="858"/>
        <end position="869"/>
    </location>
</feature>
<feature type="compositionally biased region" description="Polar residues" evidence="1">
    <location>
        <begin position="907"/>
        <end position="924"/>
    </location>
</feature>
<feature type="region of interest" description="Disordered" evidence="1">
    <location>
        <begin position="856"/>
        <end position="875"/>
    </location>
</feature>
<dbReference type="Gene3D" id="1.10.418.10">
    <property type="entry name" value="Calponin-like domain"/>
    <property type="match status" value="1"/>
</dbReference>
<dbReference type="PANTHER" id="PTHR46756">
    <property type="entry name" value="TRANSGELIN"/>
    <property type="match status" value="1"/>
</dbReference>
<reference evidence="2" key="1">
    <citation type="submission" date="2015-12" db="EMBL/GenBank/DDBJ databases">
        <title>Update maize B73 reference genome by single molecule sequencing technologies.</title>
        <authorList>
            <consortium name="Maize Genome Sequencing Project"/>
            <person name="Ware D."/>
        </authorList>
    </citation>
    <scope>NUCLEOTIDE SEQUENCE [LARGE SCALE GENOMIC DNA]</scope>
    <source>
        <tissue evidence="2">Seedling</tissue>
    </source>
</reference>
<feature type="compositionally biased region" description="Basic and acidic residues" evidence="1">
    <location>
        <begin position="515"/>
        <end position="534"/>
    </location>
</feature>
<accession>A0A1D6L157</accession>
<dbReference type="ExpressionAtlas" id="A0A1D6L157">
    <property type="expression patterns" value="baseline and differential"/>
</dbReference>
<gene>
    <name evidence="2" type="ORF">ZEAMMB73_Zm00001d033654</name>
</gene>
<name>A0A1D6L157_MAIZE</name>